<keyword evidence="4" id="KW-1185">Reference proteome</keyword>
<accession>A0ABS0C3H2</accession>
<protein>
    <recommendedName>
        <fullName evidence="5">Secreted protein</fullName>
    </recommendedName>
</protein>
<proteinExistence type="predicted"/>
<feature type="transmembrane region" description="Helical" evidence="2">
    <location>
        <begin position="432"/>
        <end position="453"/>
    </location>
</feature>
<dbReference type="Proteomes" id="UP000807309">
    <property type="component" value="Unassembled WGS sequence"/>
</dbReference>
<dbReference type="RefSeq" id="WP_195032224.1">
    <property type="nucleotide sequence ID" value="NZ_JADLRE010000004.1"/>
</dbReference>
<feature type="transmembrane region" description="Helical" evidence="2">
    <location>
        <begin position="229"/>
        <end position="246"/>
    </location>
</feature>
<evidence type="ECO:0000313" key="4">
    <source>
        <dbReference type="Proteomes" id="UP000807309"/>
    </source>
</evidence>
<keyword evidence="2" id="KW-0812">Transmembrane</keyword>
<organism evidence="3 4">
    <name type="scientific">Nocardia abscessus</name>
    <dbReference type="NCBI Taxonomy" id="120957"/>
    <lineage>
        <taxon>Bacteria</taxon>
        <taxon>Bacillati</taxon>
        <taxon>Actinomycetota</taxon>
        <taxon>Actinomycetes</taxon>
        <taxon>Mycobacteriales</taxon>
        <taxon>Nocardiaceae</taxon>
        <taxon>Nocardia</taxon>
    </lineage>
</organism>
<keyword evidence="2" id="KW-0472">Membrane</keyword>
<reference evidence="3 4" key="1">
    <citation type="submission" date="2020-10" db="EMBL/GenBank/DDBJ databases">
        <title>Identification of Nocardia species via Next-generation sequencing and recognition of intraspecies genetic diversity.</title>
        <authorList>
            <person name="Li P."/>
            <person name="Li P."/>
            <person name="Lu B."/>
        </authorList>
    </citation>
    <scope>NUCLEOTIDE SEQUENCE [LARGE SCALE GENOMIC DNA]</scope>
    <source>
        <strain evidence="3 4">N-11</strain>
    </source>
</reference>
<sequence length="460" mass="48861">MASSEPTTAEIRPSSAPEPAGRDIPGGLSVAVVRERLDLSNLRSFANSSPGRLIALGLLLIGLCLAAGSMTAATVGDRQQGLDVLLYDTEPDAHSAHRLYTSLSIADAAASTAFIAGGLEPQAVRDRYTQAMGEAAAELVTQSDRAVGPNAGMDPDARLRTGIVTGLPVYSGLVETARTNNRSGYPVGAAYLSEASNQMQTTLLPMAEELHNHRSAAVTDAQRNHVRPPWPAIGLLILTLGVLIWVQRDLARRWQRVLNPGLLLASAAMLILLAWTVIAGSVSATSMISARDDGAVPSSRLTESRILAQQARAAETLKLVRRDATGDYDRTYDADIERLADLLGNYPDSAPAAGEVRNAVPALARWRVAHQRMNDALAKGDFNTAAVMATGPGAADATVQVEALDRSLEQGITATRDTLRDRISQAARVLDFLGAGAMVLGILAACYVGLGMWPRLREYR</sequence>
<evidence type="ECO:0000256" key="1">
    <source>
        <dbReference type="SAM" id="MobiDB-lite"/>
    </source>
</evidence>
<gene>
    <name evidence="3" type="ORF">IU470_07415</name>
</gene>
<dbReference type="EMBL" id="JADLRE010000004">
    <property type="protein sequence ID" value="MBF6224937.1"/>
    <property type="molecule type" value="Genomic_DNA"/>
</dbReference>
<evidence type="ECO:0000256" key="2">
    <source>
        <dbReference type="SAM" id="Phobius"/>
    </source>
</evidence>
<feature type="region of interest" description="Disordered" evidence="1">
    <location>
        <begin position="1"/>
        <end position="25"/>
    </location>
</feature>
<keyword evidence="2" id="KW-1133">Transmembrane helix</keyword>
<name>A0ABS0C3H2_9NOCA</name>
<feature type="transmembrane region" description="Helical" evidence="2">
    <location>
        <begin position="258"/>
        <end position="278"/>
    </location>
</feature>
<evidence type="ECO:0008006" key="5">
    <source>
        <dbReference type="Google" id="ProtNLM"/>
    </source>
</evidence>
<comment type="caution">
    <text evidence="3">The sequence shown here is derived from an EMBL/GenBank/DDBJ whole genome shotgun (WGS) entry which is preliminary data.</text>
</comment>
<feature type="transmembrane region" description="Helical" evidence="2">
    <location>
        <begin position="53"/>
        <end position="75"/>
    </location>
</feature>
<evidence type="ECO:0000313" key="3">
    <source>
        <dbReference type="EMBL" id="MBF6224937.1"/>
    </source>
</evidence>